<dbReference type="GO" id="GO:0009103">
    <property type="term" value="P:lipopolysaccharide biosynthetic process"/>
    <property type="evidence" value="ECO:0007669"/>
    <property type="project" value="UniProtKB-ARBA"/>
</dbReference>
<reference evidence="11 12" key="1">
    <citation type="journal article" date="2019" name="Nat. Microbiol.">
        <title>Mediterranean grassland soil C-N compound turnover is dependent on rainfall and depth, and is mediated by genomically divergent microorganisms.</title>
        <authorList>
            <person name="Diamond S."/>
            <person name="Andeer P.F."/>
            <person name="Li Z."/>
            <person name="Crits-Christoph A."/>
            <person name="Burstein D."/>
            <person name="Anantharaman K."/>
            <person name="Lane K.R."/>
            <person name="Thomas B.C."/>
            <person name="Pan C."/>
            <person name="Northen T.R."/>
            <person name="Banfield J.F."/>
        </authorList>
    </citation>
    <scope>NUCLEOTIDE SEQUENCE [LARGE SCALE GENOMIC DNA]</scope>
    <source>
        <strain evidence="11">WS_3</strain>
    </source>
</reference>
<comment type="caution">
    <text evidence="11">The sequence shown here is derived from an EMBL/GenBank/DDBJ whole genome shotgun (WGS) entry which is preliminary data.</text>
</comment>
<keyword evidence="8" id="KW-0802">TPR repeat</keyword>
<dbReference type="SUPFAM" id="SSF48452">
    <property type="entry name" value="TPR-like"/>
    <property type="match status" value="1"/>
</dbReference>
<evidence type="ECO:0000256" key="2">
    <source>
        <dbReference type="ARBA" id="ARBA00022475"/>
    </source>
</evidence>
<sequence>MEMLPLAPAARPRLGLAGILLLALLLRLIYLGQVASLPFFDHPVGESQVHLTLASQIAAGSFVPHRPFFYASVLYPYFLAVVLEISRGRILGVALVQVLAGVLLVYLVYRLGARIYGSSAGLWAAALAALYGPFAFFEADVVGVVWALVALTAAMLACVAWGEAEEREGGGRARHLLLAGLAFGCASAERPNLALVVPVAAAWCAARARKHRLGAGTALLGGAALPLVLVVLLDFVAAGQWVPLATSGGINLYIGNHPGATGAYDEPWADRDAQFAARHTELEEASIRMASTLAGRDLTPEQASGLWAGKALAFVSGHPGEAAKLTLRKALLLLNAQEIPNHLNFSFLRRHAPALWSMPVGFGIVLPLGGLGIGLALRDRRRPADTLLLVLVAAAAAASVLPFFVADRFRAPLVPPLLVAAGFGCAELWRLRSADVRRDRSLAWGLAAAVALGGIALLPLSRPELSRDYWMFADAYQARGELRAAAAAYEAAVRTGGDAGELLNNLALTYRALGMREMAEATLRRAVAANPRLAYPHKNLGMVLIARGERSEAMRELLEAVRLEPDDAASWAAIGALRAERGERAAAEAAFARARALAPGDARIARLSDQYLPTVSGPAAAQAAGRAGSR</sequence>
<feature type="transmembrane region" description="Helical" evidence="9">
    <location>
        <begin position="115"/>
        <end position="137"/>
    </location>
</feature>
<dbReference type="InterPro" id="IPR019734">
    <property type="entry name" value="TPR_rpt"/>
</dbReference>
<evidence type="ECO:0000256" key="6">
    <source>
        <dbReference type="ARBA" id="ARBA00022989"/>
    </source>
</evidence>
<keyword evidence="2" id="KW-1003">Cell membrane</keyword>
<dbReference type="SMART" id="SM00028">
    <property type="entry name" value="TPR"/>
    <property type="match status" value="4"/>
</dbReference>
<comment type="subcellular location">
    <subcellularLocation>
        <location evidence="1">Cell membrane</location>
        <topology evidence="1">Multi-pass membrane protein</topology>
    </subcellularLocation>
</comment>
<feature type="transmembrane region" description="Helical" evidence="9">
    <location>
        <begin position="144"/>
        <end position="164"/>
    </location>
</feature>
<dbReference type="InterPro" id="IPR050297">
    <property type="entry name" value="LipidA_mod_glycosyltrf_83"/>
</dbReference>
<dbReference type="AlphaFoldDB" id="A0A538SM82"/>
<dbReference type="EMBL" id="VBOT01000032">
    <property type="protein sequence ID" value="TMQ52480.1"/>
    <property type="molecule type" value="Genomic_DNA"/>
</dbReference>
<keyword evidence="3" id="KW-0328">Glycosyltransferase</keyword>
<feature type="transmembrane region" description="Helical" evidence="9">
    <location>
        <begin position="218"/>
        <end position="242"/>
    </location>
</feature>
<dbReference type="Pfam" id="PF13181">
    <property type="entry name" value="TPR_8"/>
    <property type="match status" value="1"/>
</dbReference>
<dbReference type="PANTHER" id="PTHR33908">
    <property type="entry name" value="MANNOSYLTRANSFERASE YKCB-RELATED"/>
    <property type="match status" value="1"/>
</dbReference>
<dbReference type="InterPro" id="IPR011990">
    <property type="entry name" value="TPR-like_helical_dom_sf"/>
</dbReference>
<evidence type="ECO:0000256" key="8">
    <source>
        <dbReference type="PROSITE-ProRule" id="PRU00339"/>
    </source>
</evidence>
<dbReference type="Gene3D" id="1.25.40.10">
    <property type="entry name" value="Tetratricopeptide repeat domain"/>
    <property type="match status" value="1"/>
</dbReference>
<dbReference type="PANTHER" id="PTHR33908:SF11">
    <property type="entry name" value="MEMBRANE PROTEIN"/>
    <property type="match status" value="1"/>
</dbReference>
<keyword evidence="5 9" id="KW-0812">Transmembrane</keyword>
<name>A0A538SM82_UNCEI</name>
<evidence type="ECO:0000313" key="11">
    <source>
        <dbReference type="EMBL" id="TMQ52480.1"/>
    </source>
</evidence>
<dbReference type="Proteomes" id="UP000320184">
    <property type="component" value="Unassembled WGS sequence"/>
</dbReference>
<dbReference type="GO" id="GO:0016763">
    <property type="term" value="F:pentosyltransferase activity"/>
    <property type="evidence" value="ECO:0007669"/>
    <property type="project" value="TreeGrafter"/>
</dbReference>
<feature type="transmembrane region" description="Helical" evidence="9">
    <location>
        <begin position="441"/>
        <end position="460"/>
    </location>
</feature>
<evidence type="ECO:0000313" key="12">
    <source>
        <dbReference type="Proteomes" id="UP000320184"/>
    </source>
</evidence>
<protein>
    <submittedName>
        <fullName evidence="11">Tetratricopeptide repeat protein</fullName>
    </submittedName>
</protein>
<evidence type="ECO:0000256" key="3">
    <source>
        <dbReference type="ARBA" id="ARBA00022676"/>
    </source>
</evidence>
<dbReference type="GO" id="GO:0005886">
    <property type="term" value="C:plasma membrane"/>
    <property type="evidence" value="ECO:0007669"/>
    <property type="project" value="UniProtKB-SubCell"/>
</dbReference>
<evidence type="ECO:0000256" key="5">
    <source>
        <dbReference type="ARBA" id="ARBA00022692"/>
    </source>
</evidence>
<keyword evidence="6 9" id="KW-1133">Transmembrane helix</keyword>
<keyword evidence="7 9" id="KW-0472">Membrane</keyword>
<feature type="transmembrane region" description="Helical" evidence="9">
    <location>
        <begin position="90"/>
        <end position="109"/>
    </location>
</feature>
<feature type="transmembrane region" description="Helical" evidence="9">
    <location>
        <begin position="354"/>
        <end position="375"/>
    </location>
</feature>
<feature type="repeat" description="TPR" evidence="8">
    <location>
        <begin position="534"/>
        <end position="567"/>
    </location>
</feature>
<organism evidence="11 12">
    <name type="scientific">Eiseniibacteriota bacterium</name>
    <dbReference type="NCBI Taxonomy" id="2212470"/>
    <lineage>
        <taxon>Bacteria</taxon>
        <taxon>Candidatus Eiseniibacteriota</taxon>
    </lineage>
</organism>
<keyword evidence="4" id="KW-0808">Transferase</keyword>
<evidence type="ECO:0000256" key="4">
    <source>
        <dbReference type="ARBA" id="ARBA00022679"/>
    </source>
</evidence>
<accession>A0A538SM82</accession>
<gene>
    <name evidence="11" type="ORF">E6K73_02760</name>
</gene>
<feature type="transmembrane region" description="Helical" evidence="9">
    <location>
        <begin position="411"/>
        <end position="429"/>
    </location>
</feature>
<proteinExistence type="predicted"/>
<evidence type="ECO:0000256" key="7">
    <source>
        <dbReference type="ARBA" id="ARBA00023136"/>
    </source>
</evidence>
<feature type="domain" description="Glycosyltransferase RgtA/B/C/D-like" evidence="10">
    <location>
        <begin position="73"/>
        <end position="231"/>
    </location>
</feature>
<evidence type="ECO:0000256" key="9">
    <source>
        <dbReference type="SAM" id="Phobius"/>
    </source>
</evidence>
<evidence type="ECO:0000256" key="1">
    <source>
        <dbReference type="ARBA" id="ARBA00004651"/>
    </source>
</evidence>
<dbReference type="PROSITE" id="PS50005">
    <property type="entry name" value="TPR"/>
    <property type="match status" value="1"/>
</dbReference>
<feature type="transmembrane region" description="Helical" evidence="9">
    <location>
        <begin position="387"/>
        <end position="405"/>
    </location>
</feature>
<evidence type="ECO:0000259" key="10">
    <source>
        <dbReference type="Pfam" id="PF13231"/>
    </source>
</evidence>
<dbReference type="InterPro" id="IPR038731">
    <property type="entry name" value="RgtA/B/C-like"/>
</dbReference>
<dbReference type="Pfam" id="PF13231">
    <property type="entry name" value="PMT_2"/>
    <property type="match status" value="1"/>
</dbReference>